<dbReference type="Proteomes" id="UP000516305">
    <property type="component" value="Chromosome"/>
</dbReference>
<dbReference type="AlphaFoldDB" id="A0A7H0VDN9"/>
<protein>
    <submittedName>
        <fullName evidence="1">Uncharacterized protein</fullName>
    </submittedName>
</protein>
<sequence>MELLSKLTPAETYLLLESSNADLKKLLKYTFMDLLLKRVLKTTELKKQSHRKDRVRVYNYVIAAKNFPKYKPLAHEMIYLSPYYRSKSMKILFRNLVAMGFQNAGGKKRFIRNYLVTSPNLEGYFKSGLFNYLFAELKLTDKGFDAQQKIKLKIAQLEKELPEILQADKKKALEILLTIKGNIFLLKDLDFDLLKQIDRQLMEEFQRQNRDYDTGCYGCATWDTYDSYEDSFDSSYDSADSGGGDSGCSSCSGCSGCGGCGGCS</sequence>
<evidence type="ECO:0000313" key="2">
    <source>
        <dbReference type="Proteomes" id="UP000516305"/>
    </source>
</evidence>
<gene>
    <name evidence="1" type="ORF">H4K34_15890</name>
</gene>
<name>A0A7H0VDN9_9FLAO</name>
<reference evidence="1 2" key="1">
    <citation type="submission" date="2020-08" db="EMBL/GenBank/DDBJ databases">
        <title>Croceimicrobium hydrocarbonivorans gen. nov., sp. nov., a novel marine bacterium isolated from a bacterial consortium that degrades polyethylene terephthalate.</title>
        <authorList>
            <person name="Liu R."/>
        </authorList>
    </citation>
    <scope>NUCLEOTIDE SEQUENCE [LARGE SCALE GENOMIC DNA]</scope>
    <source>
        <strain evidence="1 2">A20-9</strain>
    </source>
</reference>
<dbReference type="RefSeq" id="WP_210758373.1">
    <property type="nucleotide sequence ID" value="NZ_CP060139.1"/>
</dbReference>
<evidence type="ECO:0000313" key="1">
    <source>
        <dbReference type="EMBL" id="QNR23837.1"/>
    </source>
</evidence>
<accession>A0A7H0VDN9</accession>
<proteinExistence type="predicted"/>
<dbReference type="EMBL" id="CP060139">
    <property type="protein sequence ID" value="QNR23837.1"/>
    <property type="molecule type" value="Genomic_DNA"/>
</dbReference>
<organism evidence="1 2">
    <name type="scientific">Croceimicrobium hydrocarbonivorans</name>
    <dbReference type="NCBI Taxonomy" id="2761580"/>
    <lineage>
        <taxon>Bacteria</taxon>
        <taxon>Pseudomonadati</taxon>
        <taxon>Bacteroidota</taxon>
        <taxon>Flavobacteriia</taxon>
        <taxon>Flavobacteriales</taxon>
        <taxon>Owenweeksiaceae</taxon>
        <taxon>Croceimicrobium</taxon>
    </lineage>
</organism>
<keyword evidence="2" id="KW-1185">Reference proteome</keyword>
<dbReference type="KEGG" id="chyd:H4K34_15890"/>